<feature type="signal peptide" evidence="1">
    <location>
        <begin position="1"/>
        <end position="24"/>
    </location>
</feature>
<gene>
    <name evidence="2" type="ORF">EDS130_LOCUS39948</name>
</gene>
<accession>A0A815Q2M2</accession>
<evidence type="ECO:0000313" key="3">
    <source>
        <dbReference type="Proteomes" id="UP000663852"/>
    </source>
</evidence>
<evidence type="ECO:0000256" key="1">
    <source>
        <dbReference type="SAM" id="SignalP"/>
    </source>
</evidence>
<dbReference type="OrthoDB" id="9990474at2759"/>
<dbReference type="EMBL" id="CAJNOJ010000464">
    <property type="protein sequence ID" value="CAF1457739.1"/>
    <property type="molecule type" value="Genomic_DNA"/>
</dbReference>
<feature type="chain" id="PRO_5032355846" description="DUF19 domain-containing protein" evidence="1">
    <location>
        <begin position="25"/>
        <end position="221"/>
    </location>
</feature>
<name>A0A815Q2M2_ADIRI</name>
<sequence length="221" mass="25470">MLYGAGINILLFLFSILTFLLVNGQNSLDAKCDENTVNMHMLQCYKEFIDDTIDTTSPENAYYMEGSLLCQAYNKSSSYRQCLYSIFDQDEVCSADHFPFSYEYSKIYWKLVMSSCGVTKGGSCHPARLSHQALSKCRYSFDDKYPTKCREFLHSVQCMEKHETELIPLTYGSECSRNKAFYYYYGDLAARLQLAVNCAQIENRHTNPSILHDFIAIRTSY</sequence>
<dbReference type="AlphaFoldDB" id="A0A815Q2M2"/>
<reference evidence="2" key="1">
    <citation type="submission" date="2021-02" db="EMBL/GenBank/DDBJ databases">
        <authorList>
            <person name="Nowell W R."/>
        </authorList>
    </citation>
    <scope>NUCLEOTIDE SEQUENCE</scope>
</reference>
<comment type="caution">
    <text evidence="2">The sequence shown here is derived from an EMBL/GenBank/DDBJ whole genome shotgun (WGS) entry which is preliminary data.</text>
</comment>
<evidence type="ECO:0000313" key="2">
    <source>
        <dbReference type="EMBL" id="CAF1457739.1"/>
    </source>
</evidence>
<dbReference type="Proteomes" id="UP000663852">
    <property type="component" value="Unassembled WGS sequence"/>
</dbReference>
<proteinExistence type="predicted"/>
<evidence type="ECO:0008006" key="4">
    <source>
        <dbReference type="Google" id="ProtNLM"/>
    </source>
</evidence>
<organism evidence="2 3">
    <name type="scientific">Adineta ricciae</name>
    <name type="common">Rotifer</name>
    <dbReference type="NCBI Taxonomy" id="249248"/>
    <lineage>
        <taxon>Eukaryota</taxon>
        <taxon>Metazoa</taxon>
        <taxon>Spiralia</taxon>
        <taxon>Gnathifera</taxon>
        <taxon>Rotifera</taxon>
        <taxon>Eurotatoria</taxon>
        <taxon>Bdelloidea</taxon>
        <taxon>Adinetida</taxon>
        <taxon>Adinetidae</taxon>
        <taxon>Adineta</taxon>
    </lineage>
</organism>
<protein>
    <recommendedName>
        <fullName evidence="4">DUF19 domain-containing protein</fullName>
    </recommendedName>
</protein>
<keyword evidence="1" id="KW-0732">Signal</keyword>